<dbReference type="InterPro" id="IPR051281">
    <property type="entry name" value="Dual-spec_lipid-protein_phosph"/>
</dbReference>
<dbReference type="GO" id="GO:0005634">
    <property type="term" value="C:nucleus"/>
    <property type="evidence" value="ECO:0007669"/>
    <property type="project" value="TreeGrafter"/>
</dbReference>
<dbReference type="GO" id="GO:0016314">
    <property type="term" value="F:phosphatidylinositol-3,4,5-trisphosphate 3-phosphatase activity"/>
    <property type="evidence" value="ECO:0007669"/>
    <property type="project" value="UniProtKB-EC"/>
</dbReference>
<dbReference type="OrthoDB" id="5632at2759"/>
<feature type="compositionally biased region" description="Polar residues" evidence="3">
    <location>
        <begin position="814"/>
        <end position="827"/>
    </location>
</feature>
<evidence type="ECO:0000259" key="4">
    <source>
        <dbReference type="PROSITE" id="PS50056"/>
    </source>
</evidence>
<reference evidence="6 7" key="1">
    <citation type="journal article" date="2018" name="Mol. Biol. Evol.">
        <title>Broad Genomic Sampling Reveals a Smut Pathogenic Ancestry of the Fungal Clade Ustilaginomycotina.</title>
        <authorList>
            <person name="Kijpornyongpan T."/>
            <person name="Mondo S.J."/>
            <person name="Barry K."/>
            <person name="Sandor L."/>
            <person name="Lee J."/>
            <person name="Lipzen A."/>
            <person name="Pangilinan J."/>
            <person name="LaButti K."/>
            <person name="Hainaut M."/>
            <person name="Henrissat B."/>
            <person name="Grigoriev I.V."/>
            <person name="Spatafora J.W."/>
            <person name="Aime M.C."/>
        </authorList>
    </citation>
    <scope>NUCLEOTIDE SEQUENCE [LARGE SCALE GENOMIC DNA]</scope>
    <source>
        <strain evidence="6 7">MCA 4198</strain>
    </source>
</reference>
<dbReference type="EC" id="3.1.3.67" evidence="1"/>
<dbReference type="PANTHER" id="PTHR12305:SF81">
    <property type="entry name" value="PHOSPHATIDYLINOSITOL 3,4,5-TRISPHOSPHATE 3-PHOSPHATASE AND DUAL-SPECIFICITY PROTEIN PHOSPHATASE PTEN"/>
    <property type="match status" value="1"/>
</dbReference>
<evidence type="ECO:0000256" key="3">
    <source>
        <dbReference type="SAM" id="MobiDB-lite"/>
    </source>
</evidence>
<dbReference type="Pfam" id="PF22784">
    <property type="entry name" value="PTP-SAK"/>
    <property type="match status" value="1"/>
</dbReference>
<gene>
    <name evidence="6" type="ORF">FA10DRAFT_284984</name>
</gene>
<feature type="region of interest" description="Disordered" evidence="3">
    <location>
        <begin position="440"/>
        <end position="606"/>
    </location>
</feature>
<dbReference type="GO" id="GO:0051896">
    <property type="term" value="P:regulation of phosphatidylinositol 3-kinase/protein kinase B signal transduction"/>
    <property type="evidence" value="ECO:0007669"/>
    <property type="project" value="TreeGrafter"/>
</dbReference>
<feature type="compositionally biased region" description="Low complexity" evidence="3">
    <location>
        <begin position="1037"/>
        <end position="1048"/>
    </location>
</feature>
<dbReference type="Gene3D" id="3.90.190.10">
    <property type="entry name" value="Protein tyrosine phosphatase superfamily"/>
    <property type="match status" value="1"/>
</dbReference>
<evidence type="ECO:0000313" key="6">
    <source>
        <dbReference type="EMBL" id="PWN92085.1"/>
    </source>
</evidence>
<evidence type="ECO:0000259" key="5">
    <source>
        <dbReference type="PROSITE" id="PS51181"/>
    </source>
</evidence>
<dbReference type="PROSITE" id="PS51181">
    <property type="entry name" value="PPASE_TENSIN"/>
    <property type="match status" value="1"/>
</dbReference>
<feature type="region of interest" description="Disordered" evidence="3">
    <location>
        <begin position="152"/>
        <end position="187"/>
    </location>
</feature>
<sequence>MANYVRRIVSGAKARHVDPELKADLDLCYITDRLIIMGWPGSSFEALYRNSRKEVRRFLDKKHGEKYRVYNLCPCTENRYEAGEFYGAVSRYPFPDHHVPPLSMIPMFVADVTAYLAEDPENVAVIHCKAGKGRSGTMACCYLLSLPILPPPPQDPRNLGSKEERKLAQASASSPMSDPLPLPAEARDEQAEDRLANGIVMDANSMRPGIALETSSSEDHPNVPWIEPYLAQSPVAEENPYNSSLAAPNQIEVGGRKEADCQCQADQRRVNVNDVEAVAERLRAVFELHTSRRLKPAKAASSPRVQKSFSNIRGQATEQQQQQQEARMSMEQGRRRPSFGSGVGKLIRQKSLQKIQNRQRSNSVAPPNNRRPSFNLNELQSHTSLQKRRSSNVETGVRPSLRALGVNPAGRSCIDLCQASPASTEDRLSGGVQPLSPNLEMGADPWASSTSFQTPFESSTLPSPFDETPTRISTGQRLIVFEDDKRARQHRSASRSDSHVPGTSATDFHHSSDGLTFASSLNGEGNVHKHDQGQGNGPLSSGNSMAPSPSRNGNSRTHESQRMYHSSSGIPRLSSDSNVGAPEPAEEGPSQLDEEEEPEQPRLAVSIPSQRRWVGYWARMLTDQDPRACLDPLRTSTRRRLVRITRIYIDRRMTAKDAIGSGPVRAGMSSPNGSDAQFHNGLVGSVDNLSIQLGRYDEGLVSRVENWERSARRRTRAFGMLDPSDAAPELSPASWEKDGVDAEALSKRKREQLQKEDDARWESCGRKNSESRTESDKRLAQHGNDRGVGQWGINVLGEADRVRNFEWDDGPKKGTSNNANNKGASTGQLDYFDLVPEARRQIMHGQHALSAMSTIDLQGTYHTTGPATHSSIKRYIFEPGNLSAYQNAASASPWTARSNGLESHDGENGPSVSSTNLMSKVTESFRMTRKKSIAAIRPRRHRSDSDSGPNTPSGAASPAHRVPPVPHFSRTSSSDALTPEHGHQRHQGEAYTTFGNSIPCSSYTPRSMSSSNESQGGANVAFSGTIAGGRTPGCRDPSSSNSPTSSASTPPPVTGLVVDADRELLVKVLWGRTGTTHAKLPDWSSAGWIWMIPSFEDPMCCPTASGKKARVKVGMRTEARFERQEIDFRKKGSAAPGGDVRAIGIEWEWVDVGEENDEDEQTDEESEA</sequence>
<feature type="region of interest" description="Disordered" evidence="3">
    <location>
        <begin position="805"/>
        <end position="827"/>
    </location>
</feature>
<feature type="compositionally biased region" description="Polar residues" evidence="3">
    <location>
        <begin position="993"/>
        <end position="1017"/>
    </location>
</feature>
<evidence type="ECO:0000313" key="7">
    <source>
        <dbReference type="Proteomes" id="UP000245768"/>
    </source>
</evidence>
<dbReference type="AlphaFoldDB" id="A0A316YWC2"/>
<dbReference type="GO" id="GO:0005829">
    <property type="term" value="C:cytosol"/>
    <property type="evidence" value="ECO:0007669"/>
    <property type="project" value="TreeGrafter"/>
</dbReference>
<dbReference type="InterPro" id="IPR029021">
    <property type="entry name" value="Prot-tyrosine_phosphatase-like"/>
</dbReference>
<dbReference type="InterPro" id="IPR016130">
    <property type="entry name" value="Tyr_Pase_AS"/>
</dbReference>
<dbReference type="EMBL" id="KZ819635">
    <property type="protein sequence ID" value="PWN92085.1"/>
    <property type="molecule type" value="Genomic_DNA"/>
</dbReference>
<organism evidence="6 7">
    <name type="scientific">Acaromyces ingoldii</name>
    <dbReference type="NCBI Taxonomy" id="215250"/>
    <lineage>
        <taxon>Eukaryota</taxon>
        <taxon>Fungi</taxon>
        <taxon>Dikarya</taxon>
        <taxon>Basidiomycota</taxon>
        <taxon>Ustilaginomycotina</taxon>
        <taxon>Exobasidiomycetes</taxon>
        <taxon>Exobasidiales</taxon>
        <taxon>Cryptobasidiaceae</taxon>
        <taxon>Acaromyces</taxon>
    </lineage>
</organism>
<dbReference type="SMART" id="SM01301">
    <property type="entry name" value="PTPlike_phytase"/>
    <property type="match status" value="1"/>
</dbReference>
<feature type="compositionally biased region" description="Polar residues" evidence="3">
    <location>
        <begin position="513"/>
        <end position="523"/>
    </location>
</feature>
<dbReference type="GeneID" id="37045873"/>
<dbReference type="SUPFAM" id="SSF52799">
    <property type="entry name" value="(Phosphotyrosine protein) phosphatases II"/>
    <property type="match status" value="1"/>
</dbReference>
<feature type="compositionally biased region" description="Basic and acidic residues" evidence="3">
    <location>
        <begin position="978"/>
        <end position="988"/>
    </location>
</feature>
<dbReference type="GO" id="GO:0005886">
    <property type="term" value="C:plasma membrane"/>
    <property type="evidence" value="ECO:0007669"/>
    <property type="project" value="TreeGrafter"/>
</dbReference>
<dbReference type="InParanoid" id="A0A316YWC2"/>
<name>A0A316YWC2_9BASI</name>
<feature type="region of interest" description="Disordered" evidence="3">
    <location>
        <begin position="895"/>
        <end position="917"/>
    </location>
</feature>
<dbReference type="RefSeq" id="XP_025379283.1">
    <property type="nucleotide sequence ID" value="XM_025523957.1"/>
</dbReference>
<proteinExistence type="predicted"/>
<feature type="compositionally biased region" description="Polar residues" evidence="3">
    <location>
        <begin position="563"/>
        <end position="578"/>
    </location>
</feature>
<protein>
    <recommendedName>
        <fullName evidence="1">phosphatidylinositol-3,4,5-trisphosphate 3-phosphatase</fullName>
        <ecNumber evidence="1">3.1.3.67</ecNumber>
    </recommendedName>
</protein>
<feature type="domain" description="Tyrosine specific protein phosphatases" evidence="4">
    <location>
        <begin position="106"/>
        <end position="145"/>
    </location>
</feature>
<dbReference type="InterPro" id="IPR000387">
    <property type="entry name" value="Tyr_Pase_dom"/>
</dbReference>
<feature type="compositionally biased region" description="Basic residues" evidence="3">
    <location>
        <begin position="929"/>
        <end position="942"/>
    </location>
</feature>
<dbReference type="PROSITE" id="PS50056">
    <property type="entry name" value="TYR_PHOSPHATASE_2"/>
    <property type="match status" value="1"/>
</dbReference>
<dbReference type="Proteomes" id="UP000245768">
    <property type="component" value="Unassembled WGS sequence"/>
</dbReference>
<dbReference type="GO" id="GO:0046856">
    <property type="term" value="P:phosphatidylinositol dephosphorylation"/>
    <property type="evidence" value="ECO:0007669"/>
    <property type="project" value="TreeGrafter"/>
</dbReference>
<feature type="region of interest" description="Disordered" evidence="3">
    <location>
        <begin position="929"/>
        <end position="1054"/>
    </location>
</feature>
<evidence type="ECO:0000256" key="1">
    <source>
        <dbReference type="ARBA" id="ARBA00013015"/>
    </source>
</evidence>
<feature type="compositionally biased region" description="Polar residues" evidence="3">
    <location>
        <begin position="350"/>
        <end position="384"/>
    </location>
</feature>
<feature type="domain" description="Phosphatase tensin-type" evidence="5">
    <location>
        <begin position="16"/>
        <end position="199"/>
    </location>
</feature>
<dbReference type="GO" id="GO:0043491">
    <property type="term" value="P:phosphatidylinositol 3-kinase/protein kinase B signal transduction"/>
    <property type="evidence" value="ECO:0007669"/>
    <property type="project" value="TreeGrafter"/>
</dbReference>
<dbReference type="InterPro" id="IPR029023">
    <property type="entry name" value="Tensin_phosphatase"/>
</dbReference>
<dbReference type="InterPro" id="IPR057023">
    <property type="entry name" value="PTP-SAK"/>
</dbReference>
<dbReference type="PROSITE" id="PS00383">
    <property type="entry name" value="TYR_PHOSPHATASE_1"/>
    <property type="match status" value="1"/>
</dbReference>
<dbReference type="GO" id="GO:0042995">
    <property type="term" value="C:cell projection"/>
    <property type="evidence" value="ECO:0007669"/>
    <property type="project" value="TreeGrafter"/>
</dbReference>
<dbReference type="PANTHER" id="PTHR12305">
    <property type="entry name" value="PHOSPHATASE WITH HOMOLOGY TO TENSIN"/>
    <property type="match status" value="1"/>
</dbReference>
<feature type="compositionally biased region" description="Polar residues" evidence="3">
    <location>
        <begin position="537"/>
        <end position="555"/>
    </location>
</feature>
<dbReference type="GO" id="GO:0048870">
    <property type="term" value="P:cell motility"/>
    <property type="evidence" value="ECO:0007669"/>
    <property type="project" value="TreeGrafter"/>
</dbReference>
<dbReference type="GO" id="GO:0004725">
    <property type="term" value="F:protein tyrosine phosphatase activity"/>
    <property type="evidence" value="ECO:0007669"/>
    <property type="project" value="TreeGrafter"/>
</dbReference>
<feature type="region of interest" description="Disordered" evidence="3">
    <location>
        <begin position="719"/>
        <end position="792"/>
    </location>
</feature>
<evidence type="ECO:0000256" key="2">
    <source>
        <dbReference type="ARBA" id="ARBA00022801"/>
    </source>
</evidence>
<keyword evidence="2" id="KW-0378">Hydrolase</keyword>
<feature type="region of interest" description="Disordered" evidence="3">
    <location>
        <begin position="313"/>
        <end position="405"/>
    </location>
</feature>
<feature type="compositionally biased region" description="Basic and acidic residues" evidence="3">
    <location>
        <begin position="735"/>
        <end position="785"/>
    </location>
</feature>
<keyword evidence="7" id="KW-1185">Reference proteome</keyword>
<dbReference type="STRING" id="215250.A0A316YWC2"/>
<accession>A0A316YWC2</accession>
<feature type="compositionally biased region" description="Polar residues" evidence="3">
    <location>
        <begin position="447"/>
        <end position="462"/>
    </location>
</feature>